<dbReference type="RefSeq" id="WP_128120412.1">
    <property type="nucleotide sequence ID" value="NZ_CP076683.1"/>
</dbReference>
<dbReference type="InterPro" id="IPR007863">
    <property type="entry name" value="Peptidase_M16_C"/>
</dbReference>
<evidence type="ECO:0000259" key="4">
    <source>
        <dbReference type="Pfam" id="PF05193"/>
    </source>
</evidence>
<evidence type="ECO:0000256" key="1">
    <source>
        <dbReference type="SAM" id="MobiDB-lite"/>
    </source>
</evidence>
<evidence type="ECO:0000313" key="8">
    <source>
        <dbReference type="Proteomes" id="UP000683436"/>
    </source>
</evidence>
<dbReference type="InterPro" id="IPR011249">
    <property type="entry name" value="Metalloenz_LuxS/M16"/>
</dbReference>
<evidence type="ECO:0000313" key="6">
    <source>
        <dbReference type="EMBL" id="RBA58130.1"/>
    </source>
</evidence>
<dbReference type="SUPFAM" id="SSF63411">
    <property type="entry name" value="LuxS/MPP-like metallohydrolase"/>
    <property type="match status" value="2"/>
</dbReference>
<evidence type="ECO:0000313" key="5">
    <source>
        <dbReference type="EMBL" id="QWV18300.1"/>
    </source>
</evidence>
<dbReference type="Pfam" id="PF05193">
    <property type="entry name" value="Peptidase_M16_C"/>
    <property type="match status" value="1"/>
</dbReference>
<name>A0A365PV55_9GAMM</name>
<evidence type="ECO:0000259" key="3">
    <source>
        <dbReference type="Pfam" id="PF00675"/>
    </source>
</evidence>
<keyword evidence="8" id="KW-1185">Reference proteome</keyword>
<dbReference type="PROSITE" id="PS51257">
    <property type="entry name" value="PROKAR_LIPOPROTEIN"/>
    <property type="match status" value="1"/>
</dbReference>
<dbReference type="InterPro" id="IPR011765">
    <property type="entry name" value="Pept_M16_N"/>
</dbReference>
<dbReference type="Pfam" id="PF00675">
    <property type="entry name" value="Peptidase_M16"/>
    <property type="match status" value="1"/>
</dbReference>
<evidence type="ECO:0000256" key="2">
    <source>
        <dbReference type="SAM" id="SignalP"/>
    </source>
</evidence>
<feature type="compositionally biased region" description="Pro residues" evidence="1">
    <location>
        <begin position="300"/>
        <end position="309"/>
    </location>
</feature>
<evidence type="ECO:0000313" key="7">
    <source>
        <dbReference type="Proteomes" id="UP000252554"/>
    </source>
</evidence>
<proteinExistence type="predicted"/>
<dbReference type="Proteomes" id="UP000683436">
    <property type="component" value="Chromosome"/>
</dbReference>
<dbReference type="EMBL" id="CP076683">
    <property type="protein sequence ID" value="QWV18300.1"/>
    <property type="molecule type" value="Genomic_DNA"/>
</dbReference>
<feature type="signal peptide" evidence="2">
    <location>
        <begin position="1"/>
        <end position="23"/>
    </location>
</feature>
<dbReference type="Proteomes" id="UP000252554">
    <property type="component" value="Unassembled WGS sequence"/>
</dbReference>
<sequence>MSDRHLLRRGLLGLALASCLGLAACTEEASHAAASIPVPTEETVATPSESGQAIAKEAEEAEEAEAASTQLESLAELGDKPLARRELDIQSWQTDGGAKVLFVEAHQLPMFDLRLTFAAGSSHDDGVPGLAMLTNAMLNEGVEGKDVSAIAEGFEGLGANFGNGSYRDMAVASLRSLSEPAKREQALRLFSQVVGKPTFPEDSLQRIKNQVLAGFEFQKQNPGKLASIELFEQLYGDHPYAHSSEGTPESIPGISVAELRAFHQQGYTAGNAIIALVGDLSREEAEAIAAQVSAALPQGPALPPPPSPSEPTAGTQHIEFPSNQTHLMLAQLGIPRGHPDYAALYLGNQILGGGGFGTRLMEEIREKRGLTYGIYSGFSPMQVAGPFMINLQTRAELAEGTLELVQRLVADFLQNGPTSAELERSKREVAGSFPLSTASNSDIVGQLGSIGFYGLPLTYLEDFMQQVQALSVEDVKAAMNKHLSPNDFVIVTAGPQVEQKPLPPPSTKPLEQPSSVPEH</sequence>
<dbReference type="PANTHER" id="PTHR11851:SF224">
    <property type="entry name" value="PROCESSING PROTEASE"/>
    <property type="match status" value="1"/>
</dbReference>
<feature type="chain" id="PRO_5016802993" evidence="2">
    <location>
        <begin position="24"/>
        <end position="519"/>
    </location>
</feature>
<dbReference type="Gene3D" id="3.30.830.10">
    <property type="entry name" value="Metalloenzyme, LuxS/M16 peptidase-like"/>
    <property type="match status" value="2"/>
</dbReference>
<feature type="region of interest" description="Disordered" evidence="1">
    <location>
        <begin position="296"/>
        <end position="316"/>
    </location>
</feature>
<feature type="region of interest" description="Disordered" evidence="1">
    <location>
        <begin position="494"/>
        <end position="519"/>
    </location>
</feature>
<dbReference type="PROSITE" id="PS51318">
    <property type="entry name" value="TAT"/>
    <property type="match status" value="1"/>
</dbReference>
<gene>
    <name evidence="6" type="ORF">DQ403_11510</name>
    <name evidence="5" type="ORF">KQ248_06410</name>
</gene>
<dbReference type="PANTHER" id="PTHR11851">
    <property type="entry name" value="METALLOPROTEASE"/>
    <property type="match status" value="1"/>
</dbReference>
<keyword evidence="2" id="KW-0732">Signal</keyword>
<dbReference type="InterPro" id="IPR050361">
    <property type="entry name" value="MPP/UQCRC_Complex"/>
</dbReference>
<dbReference type="AlphaFoldDB" id="A0A365PV55"/>
<dbReference type="GO" id="GO:0046872">
    <property type="term" value="F:metal ion binding"/>
    <property type="evidence" value="ECO:0007669"/>
    <property type="project" value="InterPro"/>
</dbReference>
<reference evidence="5 8" key="2">
    <citation type="submission" date="2021-06" db="EMBL/GenBank/DDBJ databases">
        <title>Microbial metabolic specificity influences pelagic lipid remineralization.</title>
        <authorList>
            <person name="Behrendt L."/>
            <person name="Hunter J.E."/>
            <person name="Alcolombri U."/>
            <person name="Smriga S."/>
            <person name="Mincer T."/>
            <person name="Lowenstein D.P."/>
            <person name="Peaudecerf F.J."/>
            <person name="Fernandez V.I."/>
            <person name="Fredricks H."/>
            <person name="Almblad H."/>
            <person name="Harrison J.J."/>
            <person name="Stocker R."/>
            <person name="Van Mooy B.A.S."/>
        </authorList>
    </citation>
    <scope>NUCLEOTIDE SEQUENCE [LARGE SCALE GENOMIC DNA]</scope>
    <source>
        <strain evidence="5 8">A252</strain>
    </source>
</reference>
<dbReference type="EMBL" id="QNTV01000007">
    <property type="protein sequence ID" value="RBA58130.1"/>
    <property type="molecule type" value="Genomic_DNA"/>
</dbReference>
<protein>
    <submittedName>
        <fullName evidence="6">Insulinase family protein</fullName>
    </submittedName>
</protein>
<feature type="region of interest" description="Disordered" evidence="1">
    <location>
        <begin position="34"/>
        <end position="60"/>
    </location>
</feature>
<accession>A0A365PV55</accession>
<organism evidence="6 7">
    <name type="scientific">Stutzerimonas zhaodongensis</name>
    <dbReference type="NCBI Taxonomy" id="1176257"/>
    <lineage>
        <taxon>Bacteria</taxon>
        <taxon>Pseudomonadati</taxon>
        <taxon>Pseudomonadota</taxon>
        <taxon>Gammaproteobacteria</taxon>
        <taxon>Pseudomonadales</taxon>
        <taxon>Pseudomonadaceae</taxon>
        <taxon>Stutzerimonas</taxon>
    </lineage>
</organism>
<reference evidence="6 7" key="1">
    <citation type="submission" date="2018-06" db="EMBL/GenBank/DDBJ databases">
        <title>Whole genome sequencing of four bacterial strains from South Shetland trench revealing bio-synthetic gene clusters.</title>
        <authorList>
            <person name="Abdel-Mageed W.M."/>
            <person name="Lehri B."/>
            <person name="Jarmusch S.A."/>
            <person name="Miranda K."/>
            <person name="Goodfellow M."/>
            <person name="Jaspars M."/>
            <person name="Karlyshev A.V."/>
        </authorList>
    </citation>
    <scope>NUCLEOTIDE SEQUENCE [LARGE SCALE GENOMIC DNA]</scope>
    <source>
        <strain evidence="6 7">SST2</strain>
    </source>
</reference>
<feature type="domain" description="Peptidase M16 C-terminal" evidence="4">
    <location>
        <begin position="254"/>
        <end position="428"/>
    </location>
</feature>
<feature type="domain" description="Peptidase M16 N-terminal" evidence="3">
    <location>
        <begin position="105"/>
        <end position="244"/>
    </location>
</feature>
<dbReference type="InterPro" id="IPR006311">
    <property type="entry name" value="TAT_signal"/>
</dbReference>